<sequence length="194" mass="21988">MEHYNPARLARSYDVPNNPKPPWVHPAIVCDDHNADVAQSARIMFKGDGPSCFRVPSQLVGMSVSDRALLEPEFAPILYHMAIKLIPVWLPERAQDLVRQIIESFDWRVCPSEQAAFQLYLKDYVDCPDTDNINGAANCRARGNGIPSYLVFLALWLFYCTTDFDVKAIMLPCLTRTNLTFYLFRGVAVDSKCL</sequence>
<reference evidence="1" key="1">
    <citation type="journal article" date="2023" name="Mol. Plant Microbe Interact.">
        <title>Elucidating the Obligate Nature and Biological Capacity of an Invasive Fungal Corn Pathogen.</title>
        <authorList>
            <person name="MacCready J.S."/>
            <person name="Roggenkamp E.M."/>
            <person name="Gdanetz K."/>
            <person name="Chilvers M.I."/>
        </authorList>
    </citation>
    <scope>NUCLEOTIDE SEQUENCE</scope>
    <source>
        <strain evidence="1">PM02</strain>
    </source>
</reference>
<evidence type="ECO:0000313" key="1">
    <source>
        <dbReference type="EMBL" id="KAK2069869.1"/>
    </source>
</evidence>
<dbReference type="EMBL" id="JAQQPM010000003">
    <property type="protein sequence ID" value="KAK2069869.1"/>
    <property type="molecule type" value="Genomic_DNA"/>
</dbReference>
<gene>
    <name evidence="1" type="ORF">P8C59_004413</name>
</gene>
<comment type="caution">
    <text evidence="1">The sequence shown here is derived from an EMBL/GenBank/DDBJ whole genome shotgun (WGS) entry which is preliminary data.</text>
</comment>
<organism evidence="1 2">
    <name type="scientific">Phyllachora maydis</name>
    <dbReference type="NCBI Taxonomy" id="1825666"/>
    <lineage>
        <taxon>Eukaryota</taxon>
        <taxon>Fungi</taxon>
        <taxon>Dikarya</taxon>
        <taxon>Ascomycota</taxon>
        <taxon>Pezizomycotina</taxon>
        <taxon>Sordariomycetes</taxon>
        <taxon>Sordariomycetidae</taxon>
        <taxon>Phyllachorales</taxon>
        <taxon>Phyllachoraceae</taxon>
        <taxon>Phyllachora</taxon>
    </lineage>
</organism>
<accession>A0AAD9MAD5</accession>
<proteinExistence type="predicted"/>
<protein>
    <submittedName>
        <fullName evidence="1">Uncharacterized protein</fullName>
    </submittedName>
</protein>
<dbReference type="AlphaFoldDB" id="A0AAD9MAD5"/>
<evidence type="ECO:0000313" key="2">
    <source>
        <dbReference type="Proteomes" id="UP001217918"/>
    </source>
</evidence>
<dbReference type="Proteomes" id="UP001217918">
    <property type="component" value="Unassembled WGS sequence"/>
</dbReference>
<keyword evidence="2" id="KW-1185">Reference proteome</keyword>
<name>A0AAD9MAD5_9PEZI</name>